<comment type="caution">
    <text evidence="1">The sequence shown here is derived from an EMBL/GenBank/DDBJ whole genome shotgun (WGS) entry which is preliminary data.</text>
</comment>
<reference evidence="1 2" key="1">
    <citation type="submission" date="2023-03" db="EMBL/GenBank/DDBJ databases">
        <title>WGS of Gossypium arboreum.</title>
        <authorList>
            <person name="Yu D."/>
        </authorList>
    </citation>
    <scope>NUCLEOTIDE SEQUENCE [LARGE SCALE GENOMIC DNA]</scope>
    <source>
        <tissue evidence="1">Leaf</tissue>
    </source>
</reference>
<organism evidence="1 2">
    <name type="scientific">Gossypium arboreum</name>
    <name type="common">Tree cotton</name>
    <name type="synonym">Gossypium nanking</name>
    <dbReference type="NCBI Taxonomy" id="29729"/>
    <lineage>
        <taxon>Eukaryota</taxon>
        <taxon>Viridiplantae</taxon>
        <taxon>Streptophyta</taxon>
        <taxon>Embryophyta</taxon>
        <taxon>Tracheophyta</taxon>
        <taxon>Spermatophyta</taxon>
        <taxon>Magnoliopsida</taxon>
        <taxon>eudicotyledons</taxon>
        <taxon>Gunneridae</taxon>
        <taxon>Pentapetalae</taxon>
        <taxon>rosids</taxon>
        <taxon>malvids</taxon>
        <taxon>Malvales</taxon>
        <taxon>Malvaceae</taxon>
        <taxon>Malvoideae</taxon>
        <taxon>Gossypium</taxon>
    </lineage>
</organism>
<sequence>MDDVLLSFDIAGVDATGGVGAQGLDLSDTVRRMEEYIPQVIVEAAVRCFKFGSEPAPCHGCFTLCPEIV</sequence>
<evidence type="ECO:0000313" key="1">
    <source>
        <dbReference type="EMBL" id="KAK5817599.1"/>
    </source>
</evidence>
<keyword evidence="2" id="KW-1185">Reference proteome</keyword>
<dbReference type="EMBL" id="JARKNE010000007">
    <property type="protein sequence ID" value="KAK5817599.1"/>
    <property type="molecule type" value="Genomic_DNA"/>
</dbReference>
<proteinExistence type="predicted"/>
<protein>
    <submittedName>
        <fullName evidence="1">Uncharacterized protein</fullName>
    </submittedName>
</protein>
<accession>A0ABR0P8R6</accession>
<gene>
    <name evidence="1" type="ORF">PVK06_022526</name>
</gene>
<name>A0ABR0P8R6_GOSAR</name>
<evidence type="ECO:0000313" key="2">
    <source>
        <dbReference type="Proteomes" id="UP001358586"/>
    </source>
</evidence>
<dbReference type="Proteomes" id="UP001358586">
    <property type="component" value="Chromosome 7"/>
</dbReference>